<dbReference type="Gene3D" id="3.10.100.10">
    <property type="entry name" value="Mannose-Binding Protein A, subunit A"/>
    <property type="match status" value="1"/>
</dbReference>
<dbReference type="PANTHER" id="PTHR22803">
    <property type="entry name" value="MANNOSE, PHOSPHOLIPASE, LECTIN RECEPTOR RELATED"/>
    <property type="match status" value="1"/>
</dbReference>
<evidence type="ECO:0000256" key="5">
    <source>
        <dbReference type="SAM" id="Phobius"/>
    </source>
</evidence>
<keyword evidence="5" id="KW-0472">Membrane</keyword>
<dbReference type="InterPro" id="IPR001304">
    <property type="entry name" value="C-type_lectin-like"/>
</dbReference>
<dbReference type="InterPro" id="IPR033989">
    <property type="entry name" value="CD209-like_CTLD"/>
</dbReference>
<dbReference type="SUPFAM" id="SSF56436">
    <property type="entry name" value="C-type lectin-like"/>
    <property type="match status" value="1"/>
</dbReference>
<dbReference type="PROSITE" id="PS50041">
    <property type="entry name" value="C_TYPE_LECTIN_2"/>
    <property type="match status" value="1"/>
</dbReference>
<evidence type="ECO:0000256" key="4">
    <source>
        <dbReference type="SAM" id="MobiDB-lite"/>
    </source>
</evidence>
<proteinExistence type="predicted"/>
<dbReference type="SMART" id="SM00034">
    <property type="entry name" value="CLECT"/>
    <property type="match status" value="1"/>
</dbReference>
<dbReference type="CDD" id="cd03590">
    <property type="entry name" value="CLECT_DC-SIGN_like"/>
    <property type="match status" value="1"/>
</dbReference>
<evidence type="ECO:0000313" key="8">
    <source>
        <dbReference type="Proteomes" id="UP000694557"/>
    </source>
</evidence>
<organism evidence="7 8">
    <name type="scientific">Oncorhynchus kisutch</name>
    <name type="common">Coho salmon</name>
    <name type="synonym">Salmo kisutch</name>
    <dbReference type="NCBI Taxonomy" id="8019"/>
    <lineage>
        <taxon>Eukaryota</taxon>
        <taxon>Metazoa</taxon>
        <taxon>Chordata</taxon>
        <taxon>Craniata</taxon>
        <taxon>Vertebrata</taxon>
        <taxon>Euteleostomi</taxon>
        <taxon>Actinopterygii</taxon>
        <taxon>Neopterygii</taxon>
        <taxon>Teleostei</taxon>
        <taxon>Protacanthopterygii</taxon>
        <taxon>Salmoniformes</taxon>
        <taxon>Salmonidae</taxon>
        <taxon>Salmoninae</taxon>
        <taxon>Oncorhynchus</taxon>
    </lineage>
</organism>
<keyword evidence="5" id="KW-1133">Transmembrane helix</keyword>
<dbReference type="Ensembl" id="ENSOKIT00005053200.1">
    <property type="protein sequence ID" value="ENSOKIP00005050391.1"/>
    <property type="gene ID" value="ENSOKIG00005021231.1"/>
</dbReference>
<evidence type="ECO:0000256" key="2">
    <source>
        <dbReference type="ARBA" id="ARBA00023157"/>
    </source>
</evidence>
<dbReference type="Proteomes" id="UP000694557">
    <property type="component" value="Unassembled WGS sequence"/>
</dbReference>
<feature type="compositionally biased region" description="Basic and acidic residues" evidence="4">
    <location>
        <begin position="28"/>
        <end position="39"/>
    </location>
</feature>
<protein>
    <recommendedName>
        <fullName evidence="6">C-type lectin domain-containing protein</fullName>
    </recommendedName>
</protein>
<evidence type="ECO:0000313" key="7">
    <source>
        <dbReference type="Ensembl" id="ENSOKIP00005050391.1"/>
    </source>
</evidence>
<feature type="region of interest" description="Disordered" evidence="4">
    <location>
        <begin position="20"/>
        <end position="39"/>
    </location>
</feature>
<keyword evidence="5" id="KW-0812">Transmembrane</keyword>
<keyword evidence="2" id="KW-1015">Disulfide bond</keyword>
<dbReference type="Gene3D" id="1.20.5.400">
    <property type="match status" value="1"/>
</dbReference>
<feature type="coiled-coil region" evidence="3">
    <location>
        <begin position="85"/>
        <end position="147"/>
    </location>
</feature>
<dbReference type="InterPro" id="IPR050111">
    <property type="entry name" value="C-type_lectin/snaclec_domain"/>
</dbReference>
<accession>A0A8C7H2E0</accession>
<dbReference type="InterPro" id="IPR016187">
    <property type="entry name" value="CTDL_fold"/>
</dbReference>
<dbReference type="InterPro" id="IPR016186">
    <property type="entry name" value="C-type_lectin-like/link_sf"/>
</dbReference>
<dbReference type="AlphaFoldDB" id="A0A8C7H2E0"/>
<feature type="domain" description="C-type lectin" evidence="6">
    <location>
        <begin position="161"/>
        <end position="282"/>
    </location>
</feature>
<feature type="transmembrane region" description="Helical" evidence="5">
    <location>
        <begin position="43"/>
        <end position="69"/>
    </location>
</feature>
<keyword evidence="1" id="KW-0430">Lectin</keyword>
<dbReference type="GeneTree" id="ENSGT01020000230338"/>
<dbReference type="PROSITE" id="PS00615">
    <property type="entry name" value="C_TYPE_LECTIN_1"/>
    <property type="match status" value="1"/>
</dbReference>
<evidence type="ECO:0000256" key="1">
    <source>
        <dbReference type="ARBA" id="ARBA00022734"/>
    </source>
</evidence>
<keyword evidence="3" id="KW-0175">Coiled coil</keyword>
<dbReference type="InterPro" id="IPR018378">
    <property type="entry name" value="C-type_lectin_CS"/>
</dbReference>
<name>A0A8C7H2E0_ONCKI</name>
<reference evidence="7" key="1">
    <citation type="submission" date="2025-08" db="UniProtKB">
        <authorList>
            <consortium name="Ensembl"/>
        </authorList>
    </citation>
    <scope>IDENTIFICATION</scope>
</reference>
<reference evidence="7" key="2">
    <citation type="submission" date="2025-09" db="UniProtKB">
        <authorList>
            <consortium name="Ensembl"/>
        </authorList>
    </citation>
    <scope>IDENTIFICATION</scope>
</reference>
<dbReference type="GO" id="GO:0030246">
    <property type="term" value="F:carbohydrate binding"/>
    <property type="evidence" value="ECO:0007669"/>
    <property type="project" value="UniProtKB-KW"/>
</dbReference>
<evidence type="ECO:0000256" key="3">
    <source>
        <dbReference type="SAM" id="Coils"/>
    </source>
</evidence>
<evidence type="ECO:0000259" key="6">
    <source>
        <dbReference type="PROSITE" id="PS50041"/>
    </source>
</evidence>
<dbReference type="Pfam" id="PF00059">
    <property type="entry name" value="Lectin_C"/>
    <property type="match status" value="1"/>
</dbReference>
<sequence>MDDYINEEVIEEKKVIVQNKNRAKKRTKTETHRSGPGDSGRRLYRMVAVSFGMLCVLQVTLNISLRLVYDISIGDSKNKHISLHKMNMTKERDQLQMSYNGLTKERDQLQMSYNRLTKERDQLQTSYNGLTKERDQLERERDNFQKKFEEKTCCSNGWMRFEGSCYYISTFYISTVKNTWDHARQDCLSKGADLAIIESKDEQMFINGLKSVSHVWIGLTDSVTEGTWKWVDGTPLTTPRYWRSGEPNGGGLENCVVVPYWSSGQGDWWDDQCSNREYWICEKGLL</sequence>
<keyword evidence="8" id="KW-1185">Reference proteome</keyword>